<comment type="caution">
    <text evidence="7">The sequence shown here is derived from an EMBL/GenBank/DDBJ whole genome shotgun (WGS) entry which is preliminary data.</text>
</comment>
<evidence type="ECO:0000259" key="6">
    <source>
        <dbReference type="SMART" id="SM00849"/>
    </source>
</evidence>
<dbReference type="SUPFAM" id="SSF56281">
    <property type="entry name" value="Metallo-hydrolase/oxidoreductase"/>
    <property type="match status" value="1"/>
</dbReference>
<dbReference type="Gene3D" id="3.60.15.10">
    <property type="entry name" value="Ribonuclease Z/Hydroxyacylglutathione hydrolase-like"/>
    <property type="match status" value="1"/>
</dbReference>
<dbReference type="InterPro" id="IPR036866">
    <property type="entry name" value="RibonucZ/Hydroxyglut_hydro"/>
</dbReference>
<evidence type="ECO:0000256" key="3">
    <source>
        <dbReference type="ARBA" id="ARBA00022723"/>
    </source>
</evidence>
<feature type="domain" description="Metallo-beta-lactamase" evidence="6">
    <location>
        <begin position="45"/>
        <end position="264"/>
    </location>
</feature>
<name>A0A7K3QUF4_9ACTN</name>
<keyword evidence="3" id="KW-0479">Metal-binding</keyword>
<accession>A0A7K3QUF4</accession>
<dbReference type="CDD" id="cd07729">
    <property type="entry name" value="AHL_lactonase_MBL-fold"/>
    <property type="match status" value="1"/>
</dbReference>
<protein>
    <submittedName>
        <fullName evidence="7">N-acyl homoserine lactonase family protein</fullName>
    </submittedName>
</protein>
<sequence>MATITAVKTGSIRIRPSHRAGRMDHAIWRRRLAIVLDRDWTEPLPIYTYLIEHDEGLYLVDSGESSRTAIPGWLPWWHPFFQLSVDIHVAPDDEIGPRLRSMGIDPTKDLRHLVMSHLHHDHADGLSHFEGTDIVVSEENWDVSHGLRGTLAGALPHDWPSWFAPNRIAFTGPPAGPFAHTYPVTEDGNIFCVPTPGHMPGHMSVVVRNDSTTYFLAGDATYDVDLLQKRIVDGISGNLAVSLHTLDSIAAFGRGEPTVLLPAHDPFAEQRLAERITLSE</sequence>
<gene>
    <name evidence="7" type="ORF">G3I21_17730</name>
</gene>
<dbReference type="InterPro" id="IPR001279">
    <property type="entry name" value="Metallo-B-lactamas"/>
</dbReference>
<dbReference type="PANTHER" id="PTHR42978">
    <property type="entry name" value="QUORUM-QUENCHING LACTONASE YTNP-RELATED-RELATED"/>
    <property type="match status" value="1"/>
</dbReference>
<dbReference type="GO" id="GO:0016787">
    <property type="term" value="F:hydrolase activity"/>
    <property type="evidence" value="ECO:0007669"/>
    <property type="project" value="UniProtKB-KW"/>
</dbReference>
<evidence type="ECO:0000256" key="1">
    <source>
        <dbReference type="ARBA" id="ARBA00001947"/>
    </source>
</evidence>
<dbReference type="AlphaFoldDB" id="A0A7K3QUF4"/>
<evidence type="ECO:0000313" key="8">
    <source>
        <dbReference type="Proteomes" id="UP000470520"/>
    </source>
</evidence>
<dbReference type="EMBL" id="JAAGMR010000206">
    <property type="protein sequence ID" value="NEB93508.1"/>
    <property type="molecule type" value="Genomic_DNA"/>
</dbReference>
<organism evidence="7 8">
    <name type="scientific">Streptomyces bauhiniae</name>
    <dbReference type="NCBI Taxonomy" id="2340725"/>
    <lineage>
        <taxon>Bacteria</taxon>
        <taxon>Bacillati</taxon>
        <taxon>Actinomycetota</taxon>
        <taxon>Actinomycetes</taxon>
        <taxon>Kitasatosporales</taxon>
        <taxon>Streptomycetaceae</taxon>
        <taxon>Streptomyces</taxon>
    </lineage>
</organism>
<comment type="similarity">
    <text evidence="2">Belongs to the metallo-beta-lactamase superfamily.</text>
</comment>
<evidence type="ECO:0000313" key="7">
    <source>
        <dbReference type="EMBL" id="NEB93508.1"/>
    </source>
</evidence>
<dbReference type="Proteomes" id="UP000470520">
    <property type="component" value="Unassembled WGS sequence"/>
</dbReference>
<evidence type="ECO:0000256" key="4">
    <source>
        <dbReference type="ARBA" id="ARBA00022801"/>
    </source>
</evidence>
<reference evidence="7 8" key="1">
    <citation type="submission" date="2020-01" db="EMBL/GenBank/DDBJ databases">
        <title>Insect and environment-associated Actinomycetes.</title>
        <authorList>
            <person name="Currrie C."/>
            <person name="Chevrette M."/>
            <person name="Carlson C."/>
            <person name="Stubbendieck R."/>
            <person name="Wendt-Pienkowski E."/>
        </authorList>
    </citation>
    <scope>NUCLEOTIDE SEQUENCE [LARGE SCALE GENOMIC DNA]</scope>
    <source>
        <strain evidence="7 8">SID7754</strain>
    </source>
</reference>
<dbReference type="Pfam" id="PF00753">
    <property type="entry name" value="Lactamase_B"/>
    <property type="match status" value="1"/>
</dbReference>
<dbReference type="RefSeq" id="WP_164189883.1">
    <property type="nucleotide sequence ID" value="NZ_JAAGMR010000206.1"/>
</dbReference>
<dbReference type="InterPro" id="IPR051013">
    <property type="entry name" value="MBL_superfamily_lactonases"/>
</dbReference>
<dbReference type="GO" id="GO:0046872">
    <property type="term" value="F:metal ion binding"/>
    <property type="evidence" value="ECO:0007669"/>
    <property type="project" value="UniProtKB-KW"/>
</dbReference>
<keyword evidence="4" id="KW-0378">Hydrolase</keyword>
<keyword evidence="5" id="KW-0862">Zinc</keyword>
<proteinExistence type="inferred from homology"/>
<evidence type="ECO:0000256" key="5">
    <source>
        <dbReference type="ARBA" id="ARBA00022833"/>
    </source>
</evidence>
<dbReference type="PANTHER" id="PTHR42978:SF7">
    <property type="entry name" value="METALLO-HYDROLASE RV2300C-RELATED"/>
    <property type="match status" value="1"/>
</dbReference>
<dbReference type="SMART" id="SM00849">
    <property type="entry name" value="Lactamase_B"/>
    <property type="match status" value="1"/>
</dbReference>
<comment type="cofactor">
    <cofactor evidence="1">
        <name>Zn(2+)</name>
        <dbReference type="ChEBI" id="CHEBI:29105"/>
    </cofactor>
</comment>
<evidence type="ECO:0000256" key="2">
    <source>
        <dbReference type="ARBA" id="ARBA00007749"/>
    </source>
</evidence>